<accession>A0A401SA63</accession>
<name>A0A401SA63_CHIPU</name>
<evidence type="ECO:0000313" key="1">
    <source>
        <dbReference type="EMBL" id="GCC27288.1"/>
    </source>
</evidence>
<proteinExistence type="predicted"/>
<sequence length="91" mass="9747">MLQLELVYLVTGFAPLDTACLTSSPGQQQANDGLDFPGADGVTFVVYGQATSLSRDALENVIEEWVHDAHGLGGDAIVGVNLFHHFMDVNE</sequence>
<dbReference type="Proteomes" id="UP000287033">
    <property type="component" value="Unassembled WGS sequence"/>
</dbReference>
<dbReference type="EMBL" id="BEZZ01000159">
    <property type="protein sequence ID" value="GCC27288.1"/>
    <property type="molecule type" value="Genomic_DNA"/>
</dbReference>
<dbReference type="AlphaFoldDB" id="A0A401SA63"/>
<protein>
    <submittedName>
        <fullName evidence="1">Uncharacterized protein</fullName>
    </submittedName>
</protein>
<gene>
    <name evidence="1" type="ORF">chiPu_0005712</name>
</gene>
<organism evidence="1 2">
    <name type="scientific">Chiloscyllium punctatum</name>
    <name type="common">Brownbanded bambooshark</name>
    <name type="synonym">Hemiscyllium punctatum</name>
    <dbReference type="NCBI Taxonomy" id="137246"/>
    <lineage>
        <taxon>Eukaryota</taxon>
        <taxon>Metazoa</taxon>
        <taxon>Chordata</taxon>
        <taxon>Craniata</taxon>
        <taxon>Vertebrata</taxon>
        <taxon>Chondrichthyes</taxon>
        <taxon>Elasmobranchii</taxon>
        <taxon>Galeomorphii</taxon>
        <taxon>Galeoidea</taxon>
        <taxon>Orectolobiformes</taxon>
        <taxon>Hemiscylliidae</taxon>
        <taxon>Chiloscyllium</taxon>
    </lineage>
</organism>
<keyword evidence="2" id="KW-1185">Reference proteome</keyword>
<dbReference type="STRING" id="137246.A0A401SA63"/>
<reference evidence="1 2" key="1">
    <citation type="journal article" date="2018" name="Nat. Ecol. Evol.">
        <title>Shark genomes provide insights into elasmobranch evolution and the origin of vertebrates.</title>
        <authorList>
            <person name="Hara Y"/>
            <person name="Yamaguchi K"/>
            <person name="Onimaru K"/>
            <person name="Kadota M"/>
            <person name="Koyanagi M"/>
            <person name="Keeley SD"/>
            <person name="Tatsumi K"/>
            <person name="Tanaka K"/>
            <person name="Motone F"/>
            <person name="Kageyama Y"/>
            <person name="Nozu R"/>
            <person name="Adachi N"/>
            <person name="Nishimura O"/>
            <person name="Nakagawa R"/>
            <person name="Tanegashima C"/>
            <person name="Kiyatake I"/>
            <person name="Matsumoto R"/>
            <person name="Murakumo K"/>
            <person name="Nishida K"/>
            <person name="Terakita A"/>
            <person name="Kuratani S"/>
            <person name="Sato K"/>
            <person name="Hyodo S Kuraku.S."/>
        </authorList>
    </citation>
    <scope>NUCLEOTIDE SEQUENCE [LARGE SCALE GENOMIC DNA]</scope>
</reference>
<evidence type="ECO:0000313" key="2">
    <source>
        <dbReference type="Proteomes" id="UP000287033"/>
    </source>
</evidence>
<dbReference type="OrthoDB" id="8964543at2759"/>
<comment type="caution">
    <text evidence="1">The sequence shown here is derived from an EMBL/GenBank/DDBJ whole genome shotgun (WGS) entry which is preliminary data.</text>
</comment>